<accession>A0AC60Q6F0</accession>
<evidence type="ECO:0000313" key="2">
    <source>
        <dbReference type="Proteomes" id="UP000805193"/>
    </source>
</evidence>
<keyword evidence="2" id="KW-1185">Reference proteome</keyword>
<comment type="caution">
    <text evidence="1">The sequence shown here is derived from an EMBL/GenBank/DDBJ whole genome shotgun (WGS) entry which is preliminary data.</text>
</comment>
<sequence>DFEQHLHVSRSRSEAATEELVNYLVIVIMNQDNSRSPSCRQQDRGYHRKLELDVVLEMENPLKNATHGASSSSVTTLETVTMVKPALYPDQSLLAAVNIQHLLLPKSPYQLKQESLKDKGHAAKTELPCIAAPGADRFPIHIEARQDTTGNKARRLRKNYELMTPEFGEKIFSPERNQPILAVAANALDLPGTDLNREHLPLDPNSGSVFREIRLERDSKWEEKCGLSMIPSILRRSKLSKNPRALLNYLGLMALIQVAPFLSERLTDLRELFAKSFIGRTVANAADSSLLCIYLVEKLLPGCFSKAASALLRQSGDDLVMREWASKLDSAFSIQAKSVAWIDQLSALLLRYRTKRSPISRFGPSDESCSPSTQVTTGIPLQFYLEVSKLQHERKIRDIVKGSAHLRRQSYHSDLNTQAQYQPAWQTVYVPTALLNTSVPVTGTASAFHLPRFALRYYLALVEMLFENYYQGEVQVSFSNDAHRKLTSLLACLKDDMGNLPVMLNSSWQPRMESLPRAVLNRILALRFAYDAFLDQLHVRRVWGMDFRFDGLPELSAARLFFVYYALDNCESTGVAYNGGPSTDLPASYRVNMPLRYLKEFISAFTCGIREQAQVTTATTFEQPRAESDERRANGCPFFIPLLCTGFVVCCSNGVSNLVETCRGCGAK</sequence>
<gene>
    <name evidence="1" type="ORF">HPB47_023857</name>
</gene>
<feature type="non-terminal residue" evidence="1">
    <location>
        <position position="1"/>
    </location>
</feature>
<organism evidence="1 2">
    <name type="scientific">Ixodes persulcatus</name>
    <name type="common">Taiga tick</name>
    <dbReference type="NCBI Taxonomy" id="34615"/>
    <lineage>
        <taxon>Eukaryota</taxon>
        <taxon>Metazoa</taxon>
        <taxon>Ecdysozoa</taxon>
        <taxon>Arthropoda</taxon>
        <taxon>Chelicerata</taxon>
        <taxon>Arachnida</taxon>
        <taxon>Acari</taxon>
        <taxon>Parasitiformes</taxon>
        <taxon>Ixodida</taxon>
        <taxon>Ixodoidea</taxon>
        <taxon>Ixodidae</taxon>
        <taxon>Ixodinae</taxon>
        <taxon>Ixodes</taxon>
    </lineage>
</organism>
<evidence type="ECO:0000313" key="1">
    <source>
        <dbReference type="EMBL" id="KAG0429213.1"/>
    </source>
</evidence>
<proteinExistence type="predicted"/>
<dbReference type="EMBL" id="JABSTQ010009432">
    <property type="protein sequence ID" value="KAG0429213.1"/>
    <property type="molecule type" value="Genomic_DNA"/>
</dbReference>
<reference evidence="1 2" key="1">
    <citation type="journal article" date="2020" name="Cell">
        <title>Large-Scale Comparative Analyses of Tick Genomes Elucidate Their Genetic Diversity and Vector Capacities.</title>
        <authorList>
            <consortium name="Tick Genome and Microbiome Consortium (TIGMIC)"/>
            <person name="Jia N."/>
            <person name="Wang J."/>
            <person name="Shi W."/>
            <person name="Du L."/>
            <person name="Sun Y."/>
            <person name="Zhan W."/>
            <person name="Jiang J.F."/>
            <person name="Wang Q."/>
            <person name="Zhang B."/>
            <person name="Ji P."/>
            <person name="Bell-Sakyi L."/>
            <person name="Cui X.M."/>
            <person name="Yuan T.T."/>
            <person name="Jiang B.G."/>
            <person name="Yang W.F."/>
            <person name="Lam T.T."/>
            <person name="Chang Q.C."/>
            <person name="Ding S.J."/>
            <person name="Wang X.J."/>
            <person name="Zhu J.G."/>
            <person name="Ruan X.D."/>
            <person name="Zhao L."/>
            <person name="Wei J.T."/>
            <person name="Ye R.Z."/>
            <person name="Que T.C."/>
            <person name="Du C.H."/>
            <person name="Zhou Y.H."/>
            <person name="Cheng J.X."/>
            <person name="Dai P.F."/>
            <person name="Guo W.B."/>
            <person name="Han X.H."/>
            <person name="Huang E.J."/>
            <person name="Li L.F."/>
            <person name="Wei W."/>
            <person name="Gao Y.C."/>
            <person name="Liu J.Z."/>
            <person name="Shao H.Z."/>
            <person name="Wang X."/>
            <person name="Wang C.C."/>
            <person name="Yang T.C."/>
            <person name="Huo Q.B."/>
            <person name="Li W."/>
            <person name="Chen H.Y."/>
            <person name="Chen S.E."/>
            <person name="Zhou L.G."/>
            <person name="Ni X.B."/>
            <person name="Tian J.H."/>
            <person name="Sheng Y."/>
            <person name="Liu T."/>
            <person name="Pan Y.S."/>
            <person name="Xia L.Y."/>
            <person name="Li J."/>
            <person name="Zhao F."/>
            <person name="Cao W.C."/>
        </authorList>
    </citation>
    <scope>NUCLEOTIDE SEQUENCE [LARGE SCALE GENOMIC DNA]</scope>
    <source>
        <strain evidence="1">Iper-2018</strain>
    </source>
</reference>
<name>A0AC60Q6F0_IXOPE</name>
<protein>
    <submittedName>
        <fullName evidence="1">Uncharacterized protein</fullName>
    </submittedName>
</protein>
<dbReference type="Proteomes" id="UP000805193">
    <property type="component" value="Unassembled WGS sequence"/>
</dbReference>